<organism evidence="2 3">
    <name type="scientific">Microbacterium rhizosphaerae</name>
    <dbReference type="NCBI Taxonomy" id="1678237"/>
    <lineage>
        <taxon>Bacteria</taxon>
        <taxon>Bacillati</taxon>
        <taxon>Actinomycetota</taxon>
        <taxon>Actinomycetes</taxon>
        <taxon>Micrococcales</taxon>
        <taxon>Microbacteriaceae</taxon>
        <taxon>Microbacterium</taxon>
    </lineage>
</organism>
<name>A0ABZ0SPT9_9MICO</name>
<dbReference type="InterPro" id="IPR029032">
    <property type="entry name" value="AhpD-like"/>
</dbReference>
<gene>
    <name evidence="2" type="ORF">SM116_02645</name>
</gene>
<dbReference type="PANTHER" id="PTHR33570">
    <property type="entry name" value="4-CARBOXYMUCONOLACTONE DECARBOXYLASE FAMILY PROTEIN"/>
    <property type="match status" value="1"/>
</dbReference>
<reference evidence="2 3" key="1">
    <citation type="submission" date="2023-11" db="EMBL/GenBank/DDBJ databases">
        <title>Genome sequence of Microbacterium rhizosphaerae KACC 19337.</title>
        <authorList>
            <person name="Choi H."/>
            <person name="Kim S."/>
            <person name="Kim Y."/>
            <person name="Kwon S.-W."/>
            <person name="Heo J."/>
        </authorList>
    </citation>
    <scope>NUCLEOTIDE SEQUENCE [LARGE SCALE GENOMIC DNA]</scope>
    <source>
        <strain evidence="2 3">KACC 19337</strain>
    </source>
</reference>
<dbReference type="InterPro" id="IPR003779">
    <property type="entry name" value="CMD-like"/>
</dbReference>
<dbReference type="PANTHER" id="PTHR33570:SF9">
    <property type="entry name" value="BLL4600 PROTEIN"/>
    <property type="match status" value="1"/>
</dbReference>
<dbReference type="Pfam" id="PF02627">
    <property type="entry name" value="CMD"/>
    <property type="match status" value="1"/>
</dbReference>
<dbReference type="InterPro" id="IPR052512">
    <property type="entry name" value="4CMD/NDH-1_regulator"/>
</dbReference>
<keyword evidence="3" id="KW-1185">Reference proteome</keyword>
<accession>A0ABZ0SPT9</accession>
<dbReference type="RefSeq" id="WP_320942912.1">
    <property type="nucleotide sequence ID" value="NZ_BAABEU010000011.1"/>
</dbReference>
<evidence type="ECO:0000259" key="1">
    <source>
        <dbReference type="Pfam" id="PF02627"/>
    </source>
</evidence>
<dbReference type="Proteomes" id="UP001323798">
    <property type="component" value="Chromosome"/>
</dbReference>
<feature type="domain" description="Carboxymuconolactone decarboxylase-like" evidence="1">
    <location>
        <begin position="16"/>
        <end position="99"/>
    </location>
</feature>
<dbReference type="EMBL" id="CP139368">
    <property type="protein sequence ID" value="WPR90200.1"/>
    <property type="molecule type" value="Genomic_DNA"/>
</dbReference>
<dbReference type="Gene3D" id="1.20.1290.10">
    <property type="entry name" value="AhpD-like"/>
    <property type="match status" value="1"/>
</dbReference>
<evidence type="ECO:0000313" key="2">
    <source>
        <dbReference type="EMBL" id="WPR90200.1"/>
    </source>
</evidence>
<evidence type="ECO:0000313" key="3">
    <source>
        <dbReference type="Proteomes" id="UP001323798"/>
    </source>
</evidence>
<protein>
    <submittedName>
        <fullName evidence="2">Carboxymuconolactone decarboxylase family protein</fullName>
    </submittedName>
</protein>
<dbReference type="SUPFAM" id="SSF69118">
    <property type="entry name" value="AhpD-like"/>
    <property type="match status" value="1"/>
</dbReference>
<sequence>MTGWTGGQNSIGDIAPALARYTDKVLFDEVWERAELARRDRSMITIAALVSLGAVDQLTFHIDYARSNGLTEQEIIEEITHLAFYVGWPRAMSAIGVARAVFATPSGET</sequence>
<proteinExistence type="predicted"/>